<sequence>MIEMLSERGELKNNREALPPPPISFSDVYLLTNNDEVVVLNENELFFFYKKDYSTKFKSFKEFLNAVLNNGFVVEKKMFKHPNYPRRFKLNSKIKKEYSSLGFNAFLKNYSKSSRRKGVMELNKSIIKSEEYLTITYLLYKNRYDISTDCYLGKDYIRKRKDAFK</sequence>
<reference evidence="2" key="1">
    <citation type="journal article" date="2019" name="Int. J. Syst. Evol. Microbiol.">
        <title>The Global Catalogue of Microorganisms (GCM) 10K type strain sequencing project: providing services to taxonomists for standard genome sequencing and annotation.</title>
        <authorList>
            <consortium name="The Broad Institute Genomics Platform"/>
            <consortium name="The Broad Institute Genome Sequencing Center for Infectious Disease"/>
            <person name="Wu L."/>
            <person name="Ma J."/>
        </authorList>
    </citation>
    <scope>NUCLEOTIDE SEQUENCE [LARGE SCALE GENOMIC DNA]</scope>
    <source>
        <strain evidence="2">CGMCC 1.16060</strain>
    </source>
</reference>
<evidence type="ECO:0000313" key="1">
    <source>
        <dbReference type="EMBL" id="GGF01442.1"/>
    </source>
</evidence>
<organism evidence="1 2">
    <name type="scientific">Flavobacterium limi</name>
    <dbReference type="NCBI Taxonomy" id="2045105"/>
    <lineage>
        <taxon>Bacteria</taxon>
        <taxon>Pseudomonadati</taxon>
        <taxon>Bacteroidota</taxon>
        <taxon>Flavobacteriia</taxon>
        <taxon>Flavobacteriales</taxon>
        <taxon>Flavobacteriaceae</taxon>
        <taxon>Flavobacterium</taxon>
    </lineage>
</organism>
<name>A0ABQ1TT00_9FLAO</name>
<protein>
    <submittedName>
        <fullName evidence="1">Uncharacterized protein</fullName>
    </submittedName>
</protein>
<dbReference type="EMBL" id="BMKP01000001">
    <property type="protein sequence ID" value="GGF01442.1"/>
    <property type="molecule type" value="Genomic_DNA"/>
</dbReference>
<evidence type="ECO:0000313" key="2">
    <source>
        <dbReference type="Proteomes" id="UP000655016"/>
    </source>
</evidence>
<comment type="caution">
    <text evidence="1">The sequence shown here is derived from an EMBL/GenBank/DDBJ whole genome shotgun (WGS) entry which is preliminary data.</text>
</comment>
<accession>A0ABQ1TT00</accession>
<gene>
    <name evidence="1" type="ORF">GCM10011518_08580</name>
</gene>
<keyword evidence="2" id="KW-1185">Reference proteome</keyword>
<proteinExistence type="predicted"/>
<dbReference type="Proteomes" id="UP000655016">
    <property type="component" value="Unassembled WGS sequence"/>
</dbReference>